<dbReference type="PANTHER" id="PTHR33931:SF2">
    <property type="entry name" value="HOLIN-LIKE PROTEIN CIDA"/>
    <property type="match status" value="1"/>
</dbReference>
<proteinExistence type="predicted"/>
<evidence type="ECO:0000256" key="3">
    <source>
        <dbReference type="ARBA" id="ARBA00022692"/>
    </source>
</evidence>
<dbReference type="InterPro" id="IPR005538">
    <property type="entry name" value="LrgA/CidA"/>
</dbReference>
<evidence type="ECO:0000313" key="7">
    <source>
        <dbReference type="EMBL" id="AMY67614.1"/>
    </source>
</evidence>
<evidence type="ECO:0000256" key="4">
    <source>
        <dbReference type="ARBA" id="ARBA00022989"/>
    </source>
</evidence>
<gene>
    <name evidence="7" type="ORF">AKL17_0352</name>
</gene>
<evidence type="ECO:0000256" key="1">
    <source>
        <dbReference type="ARBA" id="ARBA00004651"/>
    </source>
</evidence>
<dbReference type="STRING" id="1335048.AKL17_0352"/>
<dbReference type="PANTHER" id="PTHR33931">
    <property type="entry name" value="HOLIN-LIKE PROTEIN CIDA-RELATED"/>
    <property type="match status" value="1"/>
</dbReference>
<evidence type="ECO:0000256" key="6">
    <source>
        <dbReference type="SAM" id="Phobius"/>
    </source>
</evidence>
<sequence length="122" mass="12106">MIPALVTLLGFQLAGEVASRALGLPLPGPVLGMVALVIAFSLWPALVDVVRPVAQGLLAHLSLLFVPAGVGVVAHLPVLAAEGPAIAVALVGSTVLAIAVGALAFAGVARLTGNSEGEPRHD</sequence>
<comment type="subcellular location">
    <subcellularLocation>
        <location evidence="1">Cell membrane</location>
        <topology evidence="1">Multi-pass membrane protein</topology>
    </subcellularLocation>
</comment>
<dbReference type="Pfam" id="PF03788">
    <property type="entry name" value="LrgA"/>
    <property type="match status" value="1"/>
</dbReference>
<keyword evidence="3 6" id="KW-0812">Transmembrane</keyword>
<dbReference type="RefSeq" id="WP_066809037.1">
    <property type="nucleotide sequence ID" value="NZ_CP012661.1"/>
</dbReference>
<evidence type="ECO:0000256" key="5">
    <source>
        <dbReference type="ARBA" id="ARBA00023136"/>
    </source>
</evidence>
<dbReference type="OrthoDB" id="385012at2"/>
<evidence type="ECO:0000313" key="8">
    <source>
        <dbReference type="Proteomes" id="UP000076128"/>
    </source>
</evidence>
<keyword evidence="5 6" id="KW-0472">Membrane</keyword>
<keyword evidence="8" id="KW-1185">Reference proteome</keyword>
<feature type="transmembrane region" description="Helical" evidence="6">
    <location>
        <begin position="57"/>
        <end position="80"/>
    </location>
</feature>
<evidence type="ECO:0000256" key="2">
    <source>
        <dbReference type="ARBA" id="ARBA00022475"/>
    </source>
</evidence>
<keyword evidence="4 6" id="KW-1133">Transmembrane helix</keyword>
<dbReference type="KEGG" id="daa:AKL17_0352"/>
<dbReference type="EMBL" id="CP012661">
    <property type="protein sequence ID" value="AMY67614.1"/>
    <property type="molecule type" value="Genomic_DNA"/>
</dbReference>
<organism evidence="7 8">
    <name type="scientific">Frigidibacter mobilis</name>
    <dbReference type="NCBI Taxonomy" id="1335048"/>
    <lineage>
        <taxon>Bacteria</taxon>
        <taxon>Pseudomonadati</taxon>
        <taxon>Pseudomonadota</taxon>
        <taxon>Alphaproteobacteria</taxon>
        <taxon>Rhodobacterales</taxon>
        <taxon>Paracoccaceae</taxon>
        <taxon>Frigidibacter</taxon>
    </lineage>
</organism>
<keyword evidence="2" id="KW-1003">Cell membrane</keyword>
<dbReference type="PATRIC" id="fig|1335048.3.peg.370"/>
<protein>
    <submittedName>
        <fullName evidence="7">LrgA family protein</fullName>
    </submittedName>
</protein>
<dbReference type="Proteomes" id="UP000076128">
    <property type="component" value="Chromosome"/>
</dbReference>
<accession>A0A159Z106</accession>
<reference evidence="7 8" key="1">
    <citation type="submission" date="2015-09" db="EMBL/GenBank/DDBJ databases">
        <title>Complete genome sequence of Defluviimonas alba cai42t isolated from an oilfield in Xinjiang.</title>
        <authorList>
            <person name="Geng S."/>
            <person name="Pan X."/>
            <person name="Wu X."/>
        </authorList>
    </citation>
    <scope>NUCLEOTIDE SEQUENCE [LARGE SCALE GENOMIC DNA]</scope>
    <source>
        <strain evidence="8">cai42</strain>
    </source>
</reference>
<name>A0A159Z106_9RHOB</name>
<dbReference type="AlphaFoldDB" id="A0A159Z106"/>
<feature type="transmembrane region" description="Helical" evidence="6">
    <location>
        <begin position="86"/>
        <end position="111"/>
    </location>
</feature>
<dbReference type="GO" id="GO:0005886">
    <property type="term" value="C:plasma membrane"/>
    <property type="evidence" value="ECO:0007669"/>
    <property type="project" value="UniProtKB-SubCell"/>
</dbReference>